<keyword evidence="4" id="KW-0804">Transcription</keyword>
<dbReference type="Pfam" id="PF02362">
    <property type="entry name" value="B3"/>
    <property type="match status" value="1"/>
</dbReference>
<keyword evidence="3" id="KW-0238">DNA-binding</keyword>
<dbReference type="InterPro" id="IPR015300">
    <property type="entry name" value="DNA-bd_pseudobarrel_sf"/>
</dbReference>
<organism evidence="7 8">
    <name type="scientific">Trifolium medium</name>
    <dbReference type="NCBI Taxonomy" id="97028"/>
    <lineage>
        <taxon>Eukaryota</taxon>
        <taxon>Viridiplantae</taxon>
        <taxon>Streptophyta</taxon>
        <taxon>Embryophyta</taxon>
        <taxon>Tracheophyta</taxon>
        <taxon>Spermatophyta</taxon>
        <taxon>Magnoliopsida</taxon>
        <taxon>eudicotyledons</taxon>
        <taxon>Gunneridae</taxon>
        <taxon>Pentapetalae</taxon>
        <taxon>rosids</taxon>
        <taxon>fabids</taxon>
        <taxon>Fabales</taxon>
        <taxon>Fabaceae</taxon>
        <taxon>Papilionoideae</taxon>
        <taxon>50 kb inversion clade</taxon>
        <taxon>NPAAA clade</taxon>
        <taxon>Hologalegina</taxon>
        <taxon>IRL clade</taxon>
        <taxon>Trifolieae</taxon>
        <taxon>Trifolium</taxon>
    </lineage>
</organism>
<feature type="domain" description="TF-B3" evidence="6">
    <location>
        <begin position="1"/>
        <end position="83"/>
    </location>
</feature>
<accession>A0A392SNS0</accession>
<dbReference type="GO" id="GO:0005634">
    <property type="term" value="C:nucleus"/>
    <property type="evidence" value="ECO:0007669"/>
    <property type="project" value="UniProtKB-SubCell"/>
</dbReference>
<dbReference type="SUPFAM" id="SSF101936">
    <property type="entry name" value="DNA-binding pseudobarrel domain"/>
    <property type="match status" value="1"/>
</dbReference>
<evidence type="ECO:0000256" key="2">
    <source>
        <dbReference type="ARBA" id="ARBA00023015"/>
    </source>
</evidence>
<evidence type="ECO:0000256" key="1">
    <source>
        <dbReference type="ARBA" id="ARBA00004123"/>
    </source>
</evidence>
<dbReference type="SMART" id="SM01019">
    <property type="entry name" value="B3"/>
    <property type="match status" value="1"/>
</dbReference>
<dbReference type="InterPro" id="IPR003340">
    <property type="entry name" value="B3_DNA-bd"/>
</dbReference>
<evidence type="ECO:0000313" key="8">
    <source>
        <dbReference type="Proteomes" id="UP000265520"/>
    </source>
</evidence>
<protein>
    <submittedName>
        <fullName evidence="7">B3 domain-containing protein</fullName>
    </submittedName>
</protein>
<evidence type="ECO:0000256" key="3">
    <source>
        <dbReference type="ARBA" id="ARBA00023125"/>
    </source>
</evidence>
<keyword evidence="8" id="KW-1185">Reference proteome</keyword>
<dbReference type="EMBL" id="LXQA010407382">
    <property type="protein sequence ID" value="MCI49834.1"/>
    <property type="molecule type" value="Genomic_DNA"/>
</dbReference>
<evidence type="ECO:0000256" key="5">
    <source>
        <dbReference type="ARBA" id="ARBA00023242"/>
    </source>
</evidence>
<evidence type="ECO:0000259" key="6">
    <source>
        <dbReference type="PROSITE" id="PS50863"/>
    </source>
</evidence>
<reference evidence="7 8" key="1">
    <citation type="journal article" date="2018" name="Front. Plant Sci.">
        <title>Red Clover (Trifolium pratense) and Zigzag Clover (T. medium) - A Picture of Genomic Similarities and Differences.</title>
        <authorList>
            <person name="Dluhosova J."/>
            <person name="Istvanek J."/>
            <person name="Nedelnik J."/>
            <person name="Repkova J."/>
        </authorList>
    </citation>
    <scope>NUCLEOTIDE SEQUENCE [LARGE SCALE GENOMIC DNA]</scope>
    <source>
        <strain evidence="8">cv. 10/8</strain>
        <tissue evidence="7">Leaf</tissue>
    </source>
</reference>
<dbReference type="CDD" id="cd10017">
    <property type="entry name" value="B3_DNA"/>
    <property type="match status" value="1"/>
</dbReference>
<keyword evidence="2" id="KW-0805">Transcription regulation</keyword>
<keyword evidence="5" id="KW-0539">Nucleus</keyword>
<comment type="subcellular location">
    <subcellularLocation>
        <location evidence="1">Nucleus</location>
    </subcellularLocation>
</comment>
<dbReference type="PANTHER" id="PTHR31391:SF106">
    <property type="entry name" value="B3 DOMAIN-CONTAINING PROTEIN OS01G0723500"/>
    <property type="match status" value="1"/>
</dbReference>
<dbReference type="Gene3D" id="2.40.330.10">
    <property type="entry name" value="DNA-binding pseudobarrel domain"/>
    <property type="match status" value="1"/>
</dbReference>
<evidence type="ECO:0000313" key="7">
    <source>
        <dbReference type="EMBL" id="MCI49834.1"/>
    </source>
</evidence>
<feature type="non-terminal residue" evidence="7">
    <location>
        <position position="83"/>
    </location>
</feature>
<dbReference type="AlphaFoldDB" id="A0A392SNS0"/>
<dbReference type="InterPro" id="IPR044837">
    <property type="entry name" value="REM16-like"/>
</dbReference>
<dbReference type="GO" id="GO:0003677">
    <property type="term" value="F:DNA binding"/>
    <property type="evidence" value="ECO:0007669"/>
    <property type="project" value="UniProtKB-KW"/>
</dbReference>
<name>A0A392SNS0_9FABA</name>
<evidence type="ECO:0000256" key="4">
    <source>
        <dbReference type="ARBA" id="ARBA00023163"/>
    </source>
</evidence>
<sequence>MLLLQALPKTFSNNVKKKLPENVTLKGPSGVLWNIGLKTKDDTVYFVDGWERFVKDHSLKENDFLLFKYNGESLFEVFIFDGE</sequence>
<dbReference type="PROSITE" id="PS50863">
    <property type="entry name" value="B3"/>
    <property type="match status" value="1"/>
</dbReference>
<comment type="caution">
    <text evidence="7">The sequence shown here is derived from an EMBL/GenBank/DDBJ whole genome shotgun (WGS) entry which is preliminary data.</text>
</comment>
<dbReference type="Proteomes" id="UP000265520">
    <property type="component" value="Unassembled WGS sequence"/>
</dbReference>
<proteinExistence type="predicted"/>
<dbReference type="PANTHER" id="PTHR31391">
    <property type="entry name" value="B3 DOMAIN-CONTAINING PROTEIN OS11G0197600-RELATED"/>
    <property type="match status" value="1"/>
</dbReference>